<protein>
    <submittedName>
        <fullName evidence="8">Alpha-glucosidase</fullName>
    </submittedName>
</protein>
<feature type="signal peptide" evidence="4">
    <location>
        <begin position="1"/>
        <end position="20"/>
    </location>
</feature>
<sequence>MNKILIVKLCFFAVFFSACSGQKNKTIVVKSPNLDFEFVIKIDDSLSLPFYSVSYKKKGIVGDSKLGFVLNTSNLKYKPYQIANINQIENASVDTTWKPVYGEKNEYPEIYNESLFRFSDNEDQDVFNLRVRAYNEGVAFRYEFTKSAGDTINIHEENTEFSLPPNATAWTALEAQKEILKRPVSSIKKAVERPLLVELQDSTFLAIGEAALVDYARMKFVNKEGHSGTLVSELSSEVSSGPLLKTPWRFVMAAKEPGKLLEHNYLLLNLNEPNKLSDTSWIKPGKIIRETTLTTQGGMACVDFAEKHNLQFIEFDAGWYGNEYDDASDATTITVDPKRSKGPLDLLGVIKYAKSKNIGVILYVNRRSLEKQLNEVLPLLSSWGVSGIKYGFVNVGSQQWTSWLHDAVRKAADYKLMIDVHDEYRPTGYSRTYPNFMTQEGIRGDEESPENSMVLNTIFTRMIAGAGDQTNCYFAPRVTETMGSHASQLAKAVCIYSPWQFLYWYDRPEGSVASEEGAGGNKEFIKEVPELAFYDALPTVWDNTKVIDGYPGEYAIIARRSGDDWFVGALNGNTSRDIKLSLDFLEEGKNYEATIYSDDENMKSITKVRIEKRRVSLKDDLVFNIKNKNGLAIHIKAL</sequence>
<evidence type="ECO:0000256" key="4">
    <source>
        <dbReference type="SAM" id="SignalP"/>
    </source>
</evidence>
<gene>
    <name evidence="8" type="ORF">EM932_03320</name>
</gene>
<dbReference type="PANTHER" id="PTHR35803:SF3">
    <property type="entry name" value="ALPHA-GLUCOSIDASE"/>
    <property type="match status" value="1"/>
</dbReference>
<dbReference type="SUPFAM" id="SSF51445">
    <property type="entry name" value="(Trans)glycosidases"/>
    <property type="match status" value="1"/>
</dbReference>
<accession>A0A4S1E2M7</accession>
<dbReference type="EMBL" id="SRSO01000003">
    <property type="protein sequence ID" value="TGV04182.1"/>
    <property type="molecule type" value="Genomic_DNA"/>
</dbReference>
<dbReference type="RefSeq" id="WP_135875469.1">
    <property type="nucleotide sequence ID" value="NZ_SRSO01000003.1"/>
</dbReference>
<dbReference type="InterPro" id="IPR014718">
    <property type="entry name" value="GH-type_carb-bd"/>
</dbReference>
<reference evidence="8 9" key="1">
    <citation type="submission" date="2019-04" db="EMBL/GenBank/DDBJ databases">
        <authorList>
            <person name="Liu A."/>
        </authorList>
    </citation>
    <scope>NUCLEOTIDE SEQUENCE [LARGE SCALE GENOMIC DNA]</scope>
    <source>
        <strain evidence="8 9">RZ03</strain>
    </source>
</reference>
<dbReference type="InterPro" id="IPR019563">
    <property type="entry name" value="GH97_catalytic"/>
</dbReference>
<keyword evidence="3" id="KW-0106">Calcium</keyword>
<dbReference type="Pfam" id="PF14508">
    <property type="entry name" value="GH97_N"/>
    <property type="match status" value="1"/>
</dbReference>
<feature type="domain" description="Glycosyl-hydrolase 97 N-terminal" evidence="6">
    <location>
        <begin position="29"/>
        <end position="273"/>
    </location>
</feature>
<feature type="domain" description="Glycosyl-hydrolase 97 C-terminal oligomerisation" evidence="7">
    <location>
        <begin position="540"/>
        <end position="636"/>
    </location>
</feature>
<evidence type="ECO:0000259" key="5">
    <source>
        <dbReference type="Pfam" id="PF10566"/>
    </source>
</evidence>
<dbReference type="Gene3D" id="2.70.98.10">
    <property type="match status" value="1"/>
</dbReference>
<dbReference type="InterPro" id="IPR029486">
    <property type="entry name" value="GH97_N"/>
</dbReference>
<keyword evidence="4" id="KW-0732">Signal</keyword>
<organism evidence="8 9">
    <name type="scientific">Flavivirga rizhaonensis</name>
    <dbReference type="NCBI Taxonomy" id="2559571"/>
    <lineage>
        <taxon>Bacteria</taxon>
        <taxon>Pseudomonadati</taxon>
        <taxon>Bacteroidota</taxon>
        <taxon>Flavobacteriia</taxon>
        <taxon>Flavobacteriales</taxon>
        <taxon>Flavobacteriaceae</taxon>
        <taxon>Flavivirga</taxon>
    </lineage>
</organism>
<dbReference type="PROSITE" id="PS51257">
    <property type="entry name" value="PROKAR_LIPOPROTEIN"/>
    <property type="match status" value="1"/>
</dbReference>
<keyword evidence="9" id="KW-1185">Reference proteome</keyword>
<dbReference type="GO" id="GO:0030246">
    <property type="term" value="F:carbohydrate binding"/>
    <property type="evidence" value="ECO:0007669"/>
    <property type="project" value="InterPro"/>
</dbReference>
<comment type="subunit">
    <text evidence="2">Monomer.</text>
</comment>
<dbReference type="Gene3D" id="3.20.20.70">
    <property type="entry name" value="Aldolase class I"/>
    <property type="match status" value="1"/>
</dbReference>
<feature type="chain" id="PRO_5020620993" evidence="4">
    <location>
        <begin position="21"/>
        <end position="638"/>
    </location>
</feature>
<evidence type="ECO:0000313" key="9">
    <source>
        <dbReference type="Proteomes" id="UP000307602"/>
    </source>
</evidence>
<dbReference type="Pfam" id="PF10566">
    <property type="entry name" value="Glyco_hydro_97"/>
    <property type="match status" value="1"/>
</dbReference>
<evidence type="ECO:0000256" key="2">
    <source>
        <dbReference type="ARBA" id="ARBA00011245"/>
    </source>
</evidence>
<dbReference type="InterPro" id="IPR017853">
    <property type="entry name" value="GH"/>
</dbReference>
<evidence type="ECO:0000313" key="8">
    <source>
        <dbReference type="EMBL" id="TGV04182.1"/>
    </source>
</evidence>
<dbReference type="AlphaFoldDB" id="A0A4S1E2M7"/>
<evidence type="ECO:0000259" key="6">
    <source>
        <dbReference type="Pfam" id="PF14508"/>
    </source>
</evidence>
<comment type="caution">
    <text evidence="8">The sequence shown here is derived from an EMBL/GenBank/DDBJ whole genome shotgun (WGS) entry which is preliminary data.</text>
</comment>
<dbReference type="InterPro" id="IPR029483">
    <property type="entry name" value="GH97_C"/>
</dbReference>
<comment type="cofactor">
    <cofactor evidence="1">
        <name>Ca(2+)</name>
        <dbReference type="ChEBI" id="CHEBI:29108"/>
    </cofactor>
</comment>
<dbReference type="PANTHER" id="PTHR35803">
    <property type="entry name" value="GLUCAN 1,4-ALPHA-GLUCOSIDASE SUSB-RELATED"/>
    <property type="match status" value="1"/>
</dbReference>
<dbReference type="Proteomes" id="UP000307602">
    <property type="component" value="Unassembled WGS sequence"/>
</dbReference>
<proteinExistence type="predicted"/>
<evidence type="ECO:0000259" key="7">
    <source>
        <dbReference type="Pfam" id="PF14509"/>
    </source>
</evidence>
<dbReference type="InterPro" id="IPR013785">
    <property type="entry name" value="Aldolase_TIM"/>
</dbReference>
<dbReference type="OrthoDB" id="57532at2"/>
<evidence type="ECO:0000256" key="1">
    <source>
        <dbReference type="ARBA" id="ARBA00001913"/>
    </source>
</evidence>
<dbReference type="InterPro" id="IPR052720">
    <property type="entry name" value="Glycosyl_hydrolase_97"/>
</dbReference>
<dbReference type="Pfam" id="PF14509">
    <property type="entry name" value="GH97_C"/>
    <property type="match status" value="1"/>
</dbReference>
<name>A0A4S1E2M7_9FLAO</name>
<feature type="domain" description="Glycosyl-hydrolase 97 catalytic" evidence="5">
    <location>
        <begin position="293"/>
        <end position="442"/>
    </location>
</feature>
<evidence type="ECO:0000256" key="3">
    <source>
        <dbReference type="ARBA" id="ARBA00022837"/>
    </source>
</evidence>